<evidence type="ECO:0000256" key="7">
    <source>
        <dbReference type="ARBA" id="ARBA00022989"/>
    </source>
</evidence>
<dbReference type="GO" id="GO:0016746">
    <property type="term" value="F:acyltransferase activity"/>
    <property type="evidence" value="ECO:0007669"/>
    <property type="project" value="UniProtKB-KW"/>
</dbReference>
<evidence type="ECO:0000256" key="11">
    <source>
        <dbReference type="ARBA" id="ARBA00023603"/>
    </source>
</evidence>
<keyword evidence="7" id="KW-1133">Transmembrane helix</keyword>
<name>A0A4R6BJP7_9STAP</name>
<comment type="pathway">
    <text evidence="10">Carotenoid biosynthesis; staphyloxanthin biosynthesis; staphyloxanthin from farnesyl diphosphate: step 5/5.</text>
</comment>
<comment type="caution">
    <text evidence="14">The sequence shown here is derived from an EMBL/GenBank/DDBJ whole genome shotgun (WGS) entry which is preliminary data.</text>
</comment>
<evidence type="ECO:0000256" key="9">
    <source>
        <dbReference type="ARBA" id="ARBA00023315"/>
    </source>
</evidence>
<comment type="similarity">
    <text evidence="11">Belongs to the acyltransferase CrtO family.</text>
</comment>
<organism evidence="14 15">
    <name type="scientific">Macrococcus hajekii</name>
    <dbReference type="NCBI Taxonomy" id="198482"/>
    <lineage>
        <taxon>Bacteria</taxon>
        <taxon>Bacillati</taxon>
        <taxon>Bacillota</taxon>
        <taxon>Bacilli</taxon>
        <taxon>Bacillales</taxon>
        <taxon>Staphylococcaceae</taxon>
        <taxon>Macrococcus</taxon>
    </lineage>
</organism>
<dbReference type="Proteomes" id="UP000295328">
    <property type="component" value="Unassembled WGS sequence"/>
</dbReference>
<keyword evidence="2" id="KW-1003">Cell membrane</keyword>
<accession>A0A4R6BJP7</accession>
<dbReference type="GO" id="GO:0016117">
    <property type="term" value="P:carotenoid biosynthetic process"/>
    <property type="evidence" value="ECO:0007669"/>
    <property type="project" value="UniProtKB-KW"/>
</dbReference>
<dbReference type="AlphaFoldDB" id="A0A4R6BJP7"/>
<proteinExistence type="inferred from homology"/>
<keyword evidence="5" id="KW-0732">Signal</keyword>
<evidence type="ECO:0000313" key="15">
    <source>
        <dbReference type="Proteomes" id="UP000295328"/>
    </source>
</evidence>
<comment type="function">
    <text evidence="13">Catalyzes the acylation of glycosyl-4,4'-diaponeurosporenoate, i.e. the esterification of glucose at the C6'' position with the carboxyl group of the C(15) fatty acid 12-methyltetradecanoic acid, to yield staphyloxanthin. This is the last step in the biosynthesis of this orange pigment, present in most staphylococci strains.</text>
</comment>
<keyword evidence="3 14" id="KW-0808">Transferase</keyword>
<reference evidence="14 15" key="1">
    <citation type="submission" date="2019-01" db="EMBL/GenBank/DDBJ databases">
        <title>Draft genome sequences of the type strains of six Macrococcus species.</title>
        <authorList>
            <person name="Mazhar S."/>
            <person name="Altermann E."/>
            <person name="Hill C."/>
            <person name="Mcauliffe O."/>
        </authorList>
    </citation>
    <scope>NUCLEOTIDE SEQUENCE [LARGE SCALE GENOMIC DNA]</scope>
    <source>
        <strain evidence="14 15">CCM4809</strain>
    </source>
</reference>
<evidence type="ECO:0000256" key="10">
    <source>
        <dbReference type="ARBA" id="ARBA00023588"/>
    </source>
</evidence>
<evidence type="ECO:0000256" key="6">
    <source>
        <dbReference type="ARBA" id="ARBA00022746"/>
    </source>
</evidence>
<gene>
    <name evidence="14" type="ORF">ERX37_06900</name>
</gene>
<dbReference type="Pfam" id="PF18927">
    <property type="entry name" value="CrtO"/>
    <property type="match status" value="1"/>
</dbReference>
<dbReference type="EMBL" id="SCWE01000002">
    <property type="protein sequence ID" value="TDM01932.1"/>
    <property type="molecule type" value="Genomic_DNA"/>
</dbReference>
<evidence type="ECO:0000313" key="14">
    <source>
        <dbReference type="EMBL" id="TDM01932.1"/>
    </source>
</evidence>
<keyword evidence="9 14" id="KW-0012">Acyltransferase</keyword>
<dbReference type="InterPro" id="IPR044021">
    <property type="entry name" value="CrtO"/>
</dbReference>
<keyword evidence="4" id="KW-0812">Transmembrane</keyword>
<evidence type="ECO:0000256" key="4">
    <source>
        <dbReference type="ARBA" id="ARBA00022692"/>
    </source>
</evidence>
<evidence type="ECO:0000256" key="13">
    <source>
        <dbReference type="ARBA" id="ARBA00025324"/>
    </source>
</evidence>
<keyword evidence="8" id="KW-0472">Membrane</keyword>
<evidence type="ECO:0000256" key="3">
    <source>
        <dbReference type="ARBA" id="ARBA00022679"/>
    </source>
</evidence>
<sequence>MKIFWLFIKNTFAWLTLQLSLSYLFMKIPAHFFDKLSCCFRTFSWEQGGDVWQRWFKVKQWKTVLPDSSSIYSKSFNHRNLEATDDETLNTFRIEANRAEMTHGFSLLLFPLFYLWNPKWAARLNLGFAIMSNLPFIIIQRYNRPKIEQLLKKKGRKYDTTRTKKR</sequence>
<dbReference type="UniPathway" id="UPA00029">
    <property type="reaction ID" value="UER00560"/>
</dbReference>
<evidence type="ECO:0000256" key="8">
    <source>
        <dbReference type="ARBA" id="ARBA00023136"/>
    </source>
</evidence>
<protein>
    <recommendedName>
        <fullName evidence="12">Glycosyl-4,4'-diaponeurosporenoate acyltransferase</fullName>
    </recommendedName>
</protein>
<evidence type="ECO:0000256" key="12">
    <source>
        <dbReference type="ARBA" id="ARBA00023667"/>
    </source>
</evidence>
<dbReference type="RefSeq" id="WP_165981996.1">
    <property type="nucleotide sequence ID" value="NZ_BMCC01000003.1"/>
</dbReference>
<evidence type="ECO:0000256" key="2">
    <source>
        <dbReference type="ARBA" id="ARBA00022475"/>
    </source>
</evidence>
<evidence type="ECO:0000256" key="5">
    <source>
        <dbReference type="ARBA" id="ARBA00022729"/>
    </source>
</evidence>
<keyword evidence="6" id="KW-0125">Carotenoid biosynthesis</keyword>
<comment type="subcellular location">
    <subcellularLocation>
        <location evidence="1">Cell membrane</location>
        <topology evidence="1">Single-pass membrane protein</topology>
    </subcellularLocation>
</comment>
<evidence type="ECO:0000256" key="1">
    <source>
        <dbReference type="ARBA" id="ARBA00004162"/>
    </source>
</evidence>
<dbReference type="GO" id="GO:0005886">
    <property type="term" value="C:plasma membrane"/>
    <property type="evidence" value="ECO:0007669"/>
    <property type="project" value="UniProtKB-SubCell"/>
</dbReference>
<keyword evidence="15" id="KW-1185">Reference proteome</keyword>